<proteinExistence type="inferred from homology"/>
<keyword evidence="5" id="KW-0378">Hydrolase</keyword>
<dbReference type="InterPro" id="IPR008754">
    <property type="entry name" value="Peptidase_M43"/>
</dbReference>
<dbReference type="Gene3D" id="3.40.390.10">
    <property type="entry name" value="Collagenase (Catalytic Domain)"/>
    <property type="match status" value="1"/>
</dbReference>
<keyword evidence="3" id="KW-0479">Metal-binding</keyword>
<sequence>MLKLLRNARRWLLGAGAALALGLPAAAQTPAGLTRSYPEHRTGFRCAFDSAQQAAFARQPGAAAAYQSFLRQVAAMPAAARAQLLAAPDVTVPVVMHIIHNGGSSNISDAQVYDAVRVINEDYSKTNPDTADVIPFFRPRYANIGFRMRLARLDPNGNCTTGITRTYSTDTNIGDDRVKSLITWDQSRYLNIWICVNANGAGGYAYLPCTGGTGDGIVIRNAQFGSIGTSGGSNLAVRSLTHEIGHYFGLPHTWGGSNTPGLPANCGIDDGIVDTPNTIGQQNGCNLAFSPCTDPATGQPILANVQNYMDYSTCTRMFTTGQRAVMRASLALGCRQQLTSPANLLATGTNDGFVGGPCAPVVAFLPAATVICEGTTVSFDDYSYNADANSPGTTYAWQFPGGQPSTSNQRNPAITYPTGGIYDVTLTVTVGGASGTTTRTGLMQVIGGSAGLVGAVAESFENPGFPNNFAGTDLRNWTNSSTGTSAGARWLRQTSTPGGLQTSDGVACMAVRSSLVPAGTLTRLASPNINLSGFTAANPPVLTFDRAYALRPTIVNEYLSVQFSTDCGQTWQTQRNFFGPDLNTRDTLRVFGFVPTAASDWQPLTVPIAANYLTSRFQMRFQMGSNGGNNIYIDHVTIGLATPLAHRPAVATSAVRVFPNPLTAETAVEFSLAAPGPVELRLTDLLGRPVQPAVRAAGRAGTQTLPLLPAGAARLAAGVYVVELQTPLGRCTSKVVVP</sequence>
<dbReference type="InterPro" id="IPR013783">
    <property type="entry name" value="Ig-like_fold"/>
</dbReference>
<accession>A0ABS0I0B0</accession>
<dbReference type="Proteomes" id="UP000618931">
    <property type="component" value="Unassembled WGS sequence"/>
</dbReference>
<dbReference type="InterPro" id="IPR013320">
    <property type="entry name" value="ConA-like_dom_sf"/>
</dbReference>
<dbReference type="RefSeq" id="WP_196291840.1">
    <property type="nucleotide sequence ID" value="NZ_JADQDM010000002.1"/>
</dbReference>
<dbReference type="InterPro" id="IPR035986">
    <property type="entry name" value="PKD_dom_sf"/>
</dbReference>
<dbReference type="Pfam" id="PF18911">
    <property type="entry name" value="PKD_4"/>
    <property type="match status" value="1"/>
</dbReference>
<gene>
    <name evidence="11" type="ORF">I2H31_04630</name>
</gene>
<evidence type="ECO:0000256" key="2">
    <source>
        <dbReference type="ARBA" id="ARBA00022670"/>
    </source>
</evidence>
<evidence type="ECO:0000256" key="6">
    <source>
        <dbReference type="ARBA" id="ARBA00022833"/>
    </source>
</evidence>
<feature type="signal peptide" evidence="9">
    <location>
        <begin position="1"/>
        <end position="27"/>
    </location>
</feature>
<evidence type="ECO:0000256" key="7">
    <source>
        <dbReference type="ARBA" id="ARBA00023049"/>
    </source>
</evidence>
<name>A0ABS0I0B0_9BACT</name>
<evidence type="ECO:0000256" key="9">
    <source>
        <dbReference type="SAM" id="SignalP"/>
    </source>
</evidence>
<dbReference type="Gene3D" id="2.60.40.10">
    <property type="entry name" value="Immunoglobulins"/>
    <property type="match status" value="1"/>
</dbReference>
<comment type="similarity">
    <text evidence="1">Belongs to the peptidase M43B family.</text>
</comment>
<dbReference type="SUPFAM" id="SSF55486">
    <property type="entry name" value="Metalloproteases ('zincins'), catalytic domain"/>
    <property type="match status" value="1"/>
</dbReference>
<evidence type="ECO:0000256" key="4">
    <source>
        <dbReference type="ARBA" id="ARBA00022729"/>
    </source>
</evidence>
<reference evidence="11 12" key="1">
    <citation type="submission" date="2020-11" db="EMBL/GenBank/DDBJ databases">
        <authorList>
            <person name="Kim M.K."/>
        </authorList>
    </citation>
    <scope>NUCLEOTIDE SEQUENCE [LARGE SCALE GENOMIC DNA]</scope>
    <source>
        <strain evidence="11 12">BT662</strain>
    </source>
</reference>
<dbReference type="PANTHER" id="PTHR47466:SF1">
    <property type="entry name" value="METALLOPROTEASE MEP1 (AFU_ORTHOLOGUE AFUA_1G07730)-RELATED"/>
    <property type="match status" value="1"/>
</dbReference>
<keyword evidence="6" id="KW-0862">Zinc</keyword>
<dbReference type="InterPro" id="IPR000601">
    <property type="entry name" value="PKD_dom"/>
</dbReference>
<dbReference type="NCBIfam" id="TIGR04183">
    <property type="entry name" value="Por_Secre_tail"/>
    <property type="match status" value="1"/>
</dbReference>
<organism evidence="11 12">
    <name type="scientific">Hymenobacter ruricola</name>
    <dbReference type="NCBI Taxonomy" id="2791023"/>
    <lineage>
        <taxon>Bacteria</taxon>
        <taxon>Pseudomonadati</taxon>
        <taxon>Bacteroidota</taxon>
        <taxon>Cytophagia</taxon>
        <taxon>Cytophagales</taxon>
        <taxon>Hymenobacteraceae</taxon>
        <taxon>Hymenobacter</taxon>
    </lineage>
</organism>
<evidence type="ECO:0000256" key="8">
    <source>
        <dbReference type="ARBA" id="ARBA00023157"/>
    </source>
</evidence>
<dbReference type="PANTHER" id="PTHR47466">
    <property type="match status" value="1"/>
</dbReference>
<keyword evidence="12" id="KW-1185">Reference proteome</keyword>
<evidence type="ECO:0000313" key="12">
    <source>
        <dbReference type="Proteomes" id="UP000618931"/>
    </source>
</evidence>
<dbReference type="SMART" id="SM00089">
    <property type="entry name" value="PKD"/>
    <property type="match status" value="1"/>
</dbReference>
<dbReference type="SUPFAM" id="SSF49299">
    <property type="entry name" value="PKD domain"/>
    <property type="match status" value="1"/>
</dbReference>
<protein>
    <submittedName>
        <fullName evidence="11">PKD domain-containing protein</fullName>
    </submittedName>
</protein>
<keyword evidence="2" id="KW-0645">Protease</keyword>
<dbReference type="EMBL" id="JADQDM010000002">
    <property type="protein sequence ID" value="MBF9220381.1"/>
    <property type="molecule type" value="Genomic_DNA"/>
</dbReference>
<dbReference type="InterPro" id="IPR024079">
    <property type="entry name" value="MetalloPept_cat_dom_sf"/>
</dbReference>
<evidence type="ECO:0000256" key="5">
    <source>
        <dbReference type="ARBA" id="ARBA00022801"/>
    </source>
</evidence>
<keyword evidence="4 9" id="KW-0732">Signal</keyword>
<evidence type="ECO:0000256" key="1">
    <source>
        <dbReference type="ARBA" id="ARBA00008721"/>
    </source>
</evidence>
<keyword evidence="7" id="KW-0482">Metalloprotease</keyword>
<dbReference type="Pfam" id="PF05572">
    <property type="entry name" value="Peptidase_M43"/>
    <property type="match status" value="1"/>
</dbReference>
<evidence type="ECO:0000259" key="10">
    <source>
        <dbReference type="PROSITE" id="PS50093"/>
    </source>
</evidence>
<comment type="caution">
    <text evidence="11">The sequence shown here is derived from an EMBL/GenBank/DDBJ whole genome shotgun (WGS) entry which is preliminary data.</text>
</comment>
<feature type="domain" description="PKD" evidence="10">
    <location>
        <begin position="388"/>
        <end position="450"/>
    </location>
</feature>
<keyword evidence="8" id="KW-1015">Disulfide bond</keyword>
<dbReference type="PROSITE" id="PS50093">
    <property type="entry name" value="PKD"/>
    <property type="match status" value="1"/>
</dbReference>
<feature type="chain" id="PRO_5047092536" evidence="9">
    <location>
        <begin position="28"/>
        <end position="738"/>
    </location>
</feature>
<dbReference type="Gene3D" id="2.60.120.260">
    <property type="entry name" value="Galactose-binding domain-like"/>
    <property type="match status" value="1"/>
</dbReference>
<dbReference type="InterPro" id="IPR022409">
    <property type="entry name" value="PKD/Chitinase_dom"/>
</dbReference>
<dbReference type="SUPFAM" id="SSF49899">
    <property type="entry name" value="Concanavalin A-like lectins/glucanases"/>
    <property type="match status" value="1"/>
</dbReference>
<dbReference type="CDD" id="cd00146">
    <property type="entry name" value="PKD"/>
    <property type="match status" value="1"/>
</dbReference>
<dbReference type="InterPro" id="IPR026444">
    <property type="entry name" value="Secre_tail"/>
</dbReference>
<evidence type="ECO:0000313" key="11">
    <source>
        <dbReference type="EMBL" id="MBF9220381.1"/>
    </source>
</evidence>
<evidence type="ECO:0000256" key="3">
    <source>
        <dbReference type="ARBA" id="ARBA00022723"/>
    </source>
</evidence>